<dbReference type="Gene3D" id="3.30.420.280">
    <property type="match status" value="1"/>
</dbReference>
<organism evidence="3 4">
    <name type="scientific">Haloarcula hispanica tailed virus 2</name>
    <dbReference type="NCBI Taxonomy" id="1273751"/>
    <lineage>
        <taxon>Viruses</taxon>
        <taxon>Duplodnaviria</taxon>
        <taxon>Heunggongvirae</taxon>
        <taxon>Uroviricota</taxon>
        <taxon>Caudoviricetes</taxon>
        <taxon>Saparoviridae</taxon>
        <taxon>Halohivirus</taxon>
        <taxon>Halohivirus suolae</taxon>
        <taxon>Halohivirus HHTV2</taxon>
    </lineage>
</organism>
<feature type="compositionally biased region" description="Basic and acidic residues" evidence="1">
    <location>
        <begin position="332"/>
        <end position="349"/>
    </location>
</feature>
<evidence type="ECO:0000313" key="3">
    <source>
        <dbReference type="EMBL" id="AGM11196.1"/>
    </source>
</evidence>
<dbReference type="OrthoDB" id="2120at10239"/>
<dbReference type="GeneID" id="16194327"/>
<proteinExistence type="predicted"/>
<dbReference type="InterPro" id="IPR035412">
    <property type="entry name" value="Terminase_L_N"/>
</dbReference>
<accession>R4TG42</accession>
<feature type="compositionally biased region" description="Basic and acidic residues" evidence="1">
    <location>
        <begin position="526"/>
        <end position="554"/>
    </location>
</feature>
<evidence type="ECO:0000313" key="4">
    <source>
        <dbReference type="Proteomes" id="UP000203112"/>
    </source>
</evidence>
<dbReference type="InterPro" id="IPR027417">
    <property type="entry name" value="P-loop_NTPase"/>
</dbReference>
<feature type="region of interest" description="Disordered" evidence="1">
    <location>
        <begin position="526"/>
        <end position="564"/>
    </location>
</feature>
<dbReference type="EMBL" id="KC292024">
    <property type="protein sequence ID" value="AGM11196.1"/>
    <property type="molecule type" value="Genomic_DNA"/>
</dbReference>
<evidence type="ECO:0000259" key="2">
    <source>
        <dbReference type="Pfam" id="PF04466"/>
    </source>
</evidence>
<dbReference type="Pfam" id="PF04466">
    <property type="entry name" value="Terminase_3"/>
    <property type="match status" value="1"/>
</dbReference>
<feature type="region of interest" description="Disordered" evidence="1">
    <location>
        <begin position="332"/>
        <end position="351"/>
    </location>
</feature>
<dbReference type="Gene3D" id="3.40.50.300">
    <property type="entry name" value="P-loop containing nucleotide triphosphate hydrolases"/>
    <property type="match status" value="1"/>
</dbReference>
<name>R4TG42_9CAUD</name>
<protein>
    <submittedName>
        <fullName evidence="3">Terminase large subunit</fullName>
    </submittedName>
</protein>
<dbReference type="KEGG" id="vg:16194327"/>
<feature type="domain" description="Phage terminase large subunit N-terminal" evidence="2">
    <location>
        <begin position="186"/>
        <end position="249"/>
    </location>
</feature>
<evidence type="ECO:0000256" key="1">
    <source>
        <dbReference type="SAM" id="MobiDB-lite"/>
    </source>
</evidence>
<gene>
    <name evidence="3" type="primary">31</name>
    <name evidence="3" type="ORF">HHTV2_31</name>
</gene>
<dbReference type="Proteomes" id="UP000203112">
    <property type="component" value="Segment"/>
</dbReference>
<reference evidence="3 4" key="1">
    <citation type="submission" date="2012-12" db="EMBL/GenBank/DDBJ databases">
        <authorList>
            <person name="Sencilo A."/>
            <person name="Jacobs-Sera D."/>
            <person name="Russell D.A."/>
            <person name="Ko C."/>
            <person name="Atanasova N."/>
            <person name="Osterlund E."/>
            <person name="Oksanen H.M."/>
            <person name="Bamford D.H."/>
            <person name="Hatfull G.F."/>
            <person name="Roine E."/>
            <person name="Hendrix R.W."/>
        </authorList>
    </citation>
    <scope>NUCLEOTIDE SEQUENCE [LARGE SCALE GENOMIC DNA]</scope>
</reference>
<keyword evidence="4" id="KW-1185">Reference proteome</keyword>
<sequence length="564" mass="63580">MSVPDIPDPEDVADDSDTTIWGFKPLEWQEGFIHSQAEEVLGSGAFGAGKTRALGEKMYLSLTLYPGNRGLLARKTFSSITNTTLKTFLSEVVPESHIVGHNQGRHLLRVQSPFYPTVYCRSCDWYSTRMFGVKEREKLRRESSWGCPSCGSKSAVEFTPPSELYYEGLNTGSRPGEMPEKVAGMNLGFVGVDEGIEITEKDWEMLQGRLRLSDLRNPFVPKLPVRQIYSATNPAGPNHWMYKRFYEQGVGEVYEGTAAENIHNPDDYMDRLRSQFTGTDADRYIGGEWRGYQGLIYDDFSPNLHVIDPLDAPEVLPGDWTLPESARQDLQEMQDERGTQVGDPSRRGEYVPARIYPPEDTPVLMSVDWGYRPDPLVIQWWADTSTHGYVLYREWMKTRTLPDDAVTEAVDLMAEAELNNLRAVYADHDSGDRADWLEGAREAVRGAYGAGEDAPDWRRLRTTKAKKDVGPGIKTITRLLRPDEHDRAGLYFIRGARAHQIDSHLANDDKPGSTLAEMRGYAWKDDASDEPQTHENHGMDAMRYMGHSDRRGGSRDTGPAVIKS</sequence>
<dbReference type="RefSeq" id="YP_008060340.1">
    <property type="nucleotide sequence ID" value="NC_021340.1"/>
</dbReference>